<feature type="compositionally biased region" description="Polar residues" evidence="2">
    <location>
        <begin position="240"/>
        <end position="255"/>
    </location>
</feature>
<feature type="compositionally biased region" description="Low complexity" evidence="2">
    <location>
        <begin position="187"/>
        <end position="201"/>
    </location>
</feature>
<comment type="caution">
    <text evidence="3">The sequence shown here is derived from an EMBL/GenBank/DDBJ whole genome shotgun (WGS) entry which is preliminary data.</text>
</comment>
<gene>
    <name evidence="3" type="ORF">BGZ99_006774</name>
</gene>
<dbReference type="OrthoDB" id="68104at2759"/>
<name>A0A9P6RG56_9FUNG</name>
<reference evidence="3" key="1">
    <citation type="journal article" date="2020" name="Fungal Divers.">
        <title>Resolving the Mortierellaceae phylogeny through synthesis of multi-gene phylogenetics and phylogenomics.</title>
        <authorList>
            <person name="Vandepol N."/>
            <person name="Liber J."/>
            <person name="Desiro A."/>
            <person name="Na H."/>
            <person name="Kennedy M."/>
            <person name="Barry K."/>
            <person name="Grigoriev I.V."/>
            <person name="Miller A.N."/>
            <person name="O'Donnell K."/>
            <person name="Stajich J.E."/>
            <person name="Bonito G."/>
        </authorList>
    </citation>
    <scope>NUCLEOTIDE SEQUENCE</scope>
    <source>
        <strain evidence="3">REB-010B</strain>
    </source>
</reference>
<keyword evidence="4" id="KW-1185">Reference proteome</keyword>
<dbReference type="SUPFAM" id="SSF117782">
    <property type="entry name" value="YbjQ-like"/>
    <property type="match status" value="1"/>
</dbReference>
<dbReference type="Gene3D" id="3.30.110.70">
    <property type="entry name" value="Hypothetical protein apc22750. Chain B"/>
    <property type="match status" value="1"/>
</dbReference>
<dbReference type="PANTHER" id="PTHR34068:SF2">
    <property type="entry name" value="UPF0145 PROTEIN SCO3412"/>
    <property type="match status" value="1"/>
</dbReference>
<dbReference type="EMBL" id="JAAAIP010000469">
    <property type="protein sequence ID" value="KAG0316612.1"/>
    <property type="molecule type" value="Genomic_DNA"/>
</dbReference>
<evidence type="ECO:0000313" key="3">
    <source>
        <dbReference type="EMBL" id="KAG0316612.1"/>
    </source>
</evidence>
<protein>
    <submittedName>
        <fullName evidence="3">Uncharacterized protein</fullName>
    </submittedName>
</protein>
<dbReference type="InterPro" id="IPR002765">
    <property type="entry name" value="UPF0145_YbjQ-like"/>
</dbReference>
<dbReference type="Pfam" id="PF01906">
    <property type="entry name" value="YbjQ_1"/>
    <property type="match status" value="1"/>
</dbReference>
<dbReference type="PANTHER" id="PTHR34068">
    <property type="entry name" value="UPF0145 PROTEIN YBJQ"/>
    <property type="match status" value="1"/>
</dbReference>
<evidence type="ECO:0000313" key="4">
    <source>
        <dbReference type="Proteomes" id="UP000738325"/>
    </source>
</evidence>
<dbReference type="InterPro" id="IPR035439">
    <property type="entry name" value="UPF0145_dom_sf"/>
</dbReference>
<feature type="compositionally biased region" description="Pro residues" evidence="2">
    <location>
        <begin position="145"/>
        <end position="154"/>
    </location>
</feature>
<evidence type="ECO:0000256" key="1">
    <source>
        <dbReference type="ARBA" id="ARBA00010751"/>
    </source>
</evidence>
<sequence length="264" mass="28157">MSAQPVRSVDRRFTTTAFTYPGYHIAASHGVVRGQAGKAVLGAFASLAGGESSTYIEMAEKARERAFLRMLEHAAAAGGNAVIGVQFTGVKSYLTRIFRLNASNGASISRIALNMLVYSHFDRMTEVMSYGTAVTLVPLQQAQPQPQPQAPVSPHPSMYGVQAFTQPGTPYSQPGTPFSQPTSPYSQPVAQQQQPMVQQQQSFTTTTAPGQQYSPAPGQQPLYATPAPGQQPLYGAPAPGQQQQYVSAPGQQQPYASPVPPSKN</sequence>
<dbReference type="AlphaFoldDB" id="A0A9P6RG56"/>
<organism evidence="3 4">
    <name type="scientific">Dissophora globulifera</name>
    <dbReference type="NCBI Taxonomy" id="979702"/>
    <lineage>
        <taxon>Eukaryota</taxon>
        <taxon>Fungi</taxon>
        <taxon>Fungi incertae sedis</taxon>
        <taxon>Mucoromycota</taxon>
        <taxon>Mortierellomycotina</taxon>
        <taxon>Mortierellomycetes</taxon>
        <taxon>Mortierellales</taxon>
        <taxon>Mortierellaceae</taxon>
        <taxon>Dissophora</taxon>
    </lineage>
</organism>
<feature type="region of interest" description="Disordered" evidence="2">
    <location>
        <begin position="142"/>
        <end position="264"/>
    </location>
</feature>
<proteinExistence type="inferred from homology"/>
<accession>A0A9P6RG56</accession>
<feature type="compositionally biased region" description="Polar residues" evidence="2">
    <location>
        <begin position="202"/>
        <end position="214"/>
    </location>
</feature>
<comment type="similarity">
    <text evidence="1">Belongs to the UPF0145 family.</text>
</comment>
<feature type="compositionally biased region" description="Polar residues" evidence="2">
    <location>
        <begin position="163"/>
        <end position="186"/>
    </location>
</feature>
<dbReference type="Proteomes" id="UP000738325">
    <property type="component" value="Unassembled WGS sequence"/>
</dbReference>
<evidence type="ECO:0000256" key="2">
    <source>
        <dbReference type="SAM" id="MobiDB-lite"/>
    </source>
</evidence>